<comment type="caution">
    <text evidence="2">The sequence shown here is derived from an EMBL/GenBank/DDBJ whole genome shotgun (WGS) entry which is preliminary data.</text>
</comment>
<dbReference type="GeneID" id="42057285"/>
<feature type="domain" description="Enoyl reductase (ER)" evidence="1">
    <location>
        <begin position="12"/>
        <end position="351"/>
    </location>
</feature>
<dbReference type="InterPro" id="IPR013149">
    <property type="entry name" value="ADH-like_C"/>
</dbReference>
<protein>
    <submittedName>
        <fullName evidence="2">Related to alcohol dehydrogenase</fullName>
    </submittedName>
</protein>
<evidence type="ECO:0000313" key="2">
    <source>
        <dbReference type="EMBL" id="CZR48980.1"/>
    </source>
</evidence>
<dbReference type="SUPFAM" id="SSF51735">
    <property type="entry name" value="NAD(P)-binding Rossmann-fold domains"/>
    <property type="match status" value="1"/>
</dbReference>
<evidence type="ECO:0000259" key="1">
    <source>
        <dbReference type="SMART" id="SM00829"/>
    </source>
</evidence>
<gene>
    <name evidence="2" type="ORF">FPRO_12420</name>
</gene>
<proteinExistence type="predicted"/>
<dbReference type="InterPro" id="IPR036291">
    <property type="entry name" value="NAD(P)-bd_dom_sf"/>
</dbReference>
<dbReference type="Pfam" id="PF00107">
    <property type="entry name" value="ADH_zinc_N"/>
    <property type="match status" value="1"/>
</dbReference>
<dbReference type="SMART" id="SM00829">
    <property type="entry name" value="PKS_ER"/>
    <property type="match status" value="1"/>
</dbReference>
<dbReference type="AlphaFoldDB" id="A0A1L7W8R4"/>
<dbReference type="Gene3D" id="3.90.180.10">
    <property type="entry name" value="Medium-chain alcohol dehydrogenases, catalytic domain"/>
    <property type="match status" value="1"/>
</dbReference>
<dbReference type="InterPro" id="IPR013154">
    <property type="entry name" value="ADH-like_N"/>
</dbReference>
<reference evidence="3" key="1">
    <citation type="journal article" date="2016" name="Genome Biol. Evol.">
        <title>Comparative 'omics' of the Fusarium fujikuroi species complex highlights differences in genetic potential and metabolite synthesis.</title>
        <authorList>
            <person name="Niehaus E.-M."/>
            <person name="Muensterkoetter M."/>
            <person name="Proctor R.H."/>
            <person name="Brown D.W."/>
            <person name="Sharon A."/>
            <person name="Idan Y."/>
            <person name="Oren-Young L."/>
            <person name="Sieber C.M."/>
            <person name="Novak O."/>
            <person name="Pencik A."/>
            <person name="Tarkowska D."/>
            <person name="Hromadova K."/>
            <person name="Freeman S."/>
            <person name="Maymon M."/>
            <person name="Elazar M."/>
            <person name="Youssef S.A."/>
            <person name="El-Shabrawy E.S.M."/>
            <person name="Shalaby A.B.A."/>
            <person name="Houterman P."/>
            <person name="Brock N.L."/>
            <person name="Burkhardt I."/>
            <person name="Tsavkelova E.A."/>
            <person name="Dickschat J.S."/>
            <person name="Galuszka P."/>
            <person name="Gueldener U."/>
            <person name="Tudzynski B."/>
        </authorList>
    </citation>
    <scope>NUCLEOTIDE SEQUENCE [LARGE SCALE GENOMIC DNA]</scope>
    <source>
        <strain evidence="3">ET1</strain>
    </source>
</reference>
<dbReference type="SUPFAM" id="SSF50129">
    <property type="entry name" value="GroES-like"/>
    <property type="match status" value="1"/>
</dbReference>
<dbReference type="CDD" id="cd05188">
    <property type="entry name" value="MDR"/>
    <property type="match status" value="1"/>
</dbReference>
<dbReference type="RefSeq" id="XP_031089496.1">
    <property type="nucleotide sequence ID" value="XM_031224215.1"/>
</dbReference>
<dbReference type="VEuPathDB" id="FungiDB:FPRO_12420"/>
<dbReference type="Pfam" id="PF08240">
    <property type="entry name" value="ADH_N"/>
    <property type="match status" value="1"/>
</dbReference>
<dbReference type="InterPro" id="IPR020843">
    <property type="entry name" value="ER"/>
</dbReference>
<accession>A0A1L7W8R4</accession>
<dbReference type="EMBL" id="FJOF01000015">
    <property type="protein sequence ID" value="CZR48980.1"/>
    <property type="molecule type" value="Genomic_DNA"/>
</dbReference>
<dbReference type="PANTHER" id="PTHR45033">
    <property type="match status" value="1"/>
</dbReference>
<evidence type="ECO:0000313" key="3">
    <source>
        <dbReference type="Proteomes" id="UP000183971"/>
    </source>
</evidence>
<dbReference type="Gene3D" id="3.40.50.720">
    <property type="entry name" value="NAD(P)-binding Rossmann-like Domain"/>
    <property type="match status" value="1"/>
</dbReference>
<keyword evidence="3" id="KW-1185">Reference proteome</keyword>
<dbReference type="InterPro" id="IPR052711">
    <property type="entry name" value="Zinc_ADH-like"/>
</dbReference>
<dbReference type="InterPro" id="IPR011032">
    <property type="entry name" value="GroES-like_sf"/>
</dbReference>
<dbReference type="FunFam" id="3.40.50.720:FF:000481">
    <property type="entry name" value="Alcohol dehydrogenase, variant"/>
    <property type="match status" value="1"/>
</dbReference>
<dbReference type="GO" id="GO:0016491">
    <property type="term" value="F:oxidoreductase activity"/>
    <property type="evidence" value="ECO:0007669"/>
    <property type="project" value="InterPro"/>
</dbReference>
<dbReference type="PANTHER" id="PTHR45033:SF3">
    <property type="entry name" value="DEHYDROGENASE, PUTATIVE (AFU_ORTHOLOGUE AFUA_2G13270)-RELATED"/>
    <property type="match status" value="1"/>
</dbReference>
<sequence length="366" mass="39631">MPQQLTIDKIDGKPGSVYYPLRLREVPRPIPGPNEYLVRIHTAAINHRDFFIRQHLYPAISFTNPLLADGYGTVVEAGPGADSALLHTPVLLTPCRGWHSSPDGPDGDVTFATLGGTQSTPLGTAQDYIVVHESEVEPAPKHLNPTEAAALPLVGLTGWRALVTKSGGNAEPGRNILITGIGGGVALQVLQFAVARGCNVWVTSGDEAKIHRAVQLGARGGVLYRNSDWDKELLALLPALRPYIDAIIDGAGGDIVRRGVRLLRTGGIISSYGMTVAPKMDWLMQAVMKNIELHGSTMGSRQEFREMVEFVRQHRIKPVVSRTVKGLDNLDAIDGLFQDIRDAKQFGKLVIEISSPSNSETMSSKL</sequence>
<name>A0A1L7W8R4_FUSPR</name>
<organism evidence="2 3">
    <name type="scientific">Fusarium proliferatum (strain ET1)</name>
    <name type="common">Orchid endophyte fungus</name>
    <dbReference type="NCBI Taxonomy" id="1227346"/>
    <lineage>
        <taxon>Eukaryota</taxon>
        <taxon>Fungi</taxon>
        <taxon>Dikarya</taxon>
        <taxon>Ascomycota</taxon>
        <taxon>Pezizomycotina</taxon>
        <taxon>Sordariomycetes</taxon>
        <taxon>Hypocreomycetidae</taxon>
        <taxon>Hypocreales</taxon>
        <taxon>Nectriaceae</taxon>
        <taxon>Fusarium</taxon>
        <taxon>Fusarium fujikuroi species complex</taxon>
    </lineage>
</organism>
<dbReference type="Proteomes" id="UP000183971">
    <property type="component" value="Unassembled WGS sequence"/>
</dbReference>